<dbReference type="Gene3D" id="3.40.390.10">
    <property type="entry name" value="Collagenase (Catalytic Domain)"/>
    <property type="match status" value="1"/>
</dbReference>
<dbReference type="PRINTS" id="PR00786">
    <property type="entry name" value="NEPRILYSIN"/>
</dbReference>
<dbReference type="GO" id="GO:0046872">
    <property type="term" value="F:metal ion binding"/>
    <property type="evidence" value="ECO:0007669"/>
    <property type="project" value="UniProtKB-KW"/>
</dbReference>
<dbReference type="GO" id="GO:0004222">
    <property type="term" value="F:metalloendopeptidase activity"/>
    <property type="evidence" value="ECO:0007669"/>
    <property type="project" value="InterPro"/>
</dbReference>
<comment type="cofactor">
    <cofactor evidence="1">
        <name>Zn(2+)</name>
        <dbReference type="ChEBI" id="CHEBI:29105"/>
    </cofactor>
</comment>
<protein>
    <submittedName>
        <fullName evidence="11">Putative endopeptidase</fullName>
    </submittedName>
</protein>
<feature type="domain" description="Peptidase M13 N-terminal" evidence="10">
    <location>
        <begin position="48"/>
        <end position="425"/>
    </location>
</feature>
<keyword evidence="12" id="KW-1185">Reference proteome</keyword>
<dbReference type="Pfam" id="PF05649">
    <property type="entry name" value="Peptidase_M13_N"/>
    <property type="match status" value="1"/>
</dbReference>
<feature type="domain" description="Peptidase M13 C-terminal" evidence="9">
    <location>
        <begin position="477"/>
        <end position="678"/>
    </location>
</feature>
<keyword evidence="4" id="KW-0479">Metal-binding</keyword>
<dbReference type="Gene3D" id="1.10.1380.10">
    <property type="entry name" value="Neutral endopeptidase , domain2"/>
    <property type="match status" value="1"/>
</dbReference>
<name>A0A1W2CA28_9SPHI</name>
<keyword evidence="3" id="KW-0645">Protease</keyword>
<dbReference type="InterPro" id="IPR042089">
    <property type="entry name" value="Peptidase_M13_dom_2"/>
</dbReference>
<dbReference type="OrthoDB" id="9775677at2"/>
<evidence type="ECO:0000256" key="2">
    <source>
        <dbReference type="ARBA" id="ARBA00007357"/>
    </source>
</evidence>
<evidence type="ECO:0000256" key="8">
    <source>
        <dbReference type="SAM" id="SignalP"/>
    </source>
</evidence>
<feature type="signal peptide" evidence="8">
    <location>
        <begin position="1"/>
        <end position="21"/>
    </location>
</feature>
<evidence type="ECO:0000259" key="10">
    <source>
        <dbReference type="Pfam" id="PF05649"/>
    </source>
</evidence>
<gene>
    <name evidence="11" type="ORF">SAMN04488101_103257</name>
</gene>
<evidence type="ECO:0000313" key="12">
    <source>
        <dbReference type="Proteomes" id="UP000192678"/>
    </source>
</evidence>
<dbReference type="CDD" id="cd08662">
    <property type="entry name" value="M13"/>
    <property type="match status" value="1"/>
</dbReference>
<evidence type="ECO:0000313" key="11">
    <source>
        <dbReference type="EMBL" id="SMC82115.1"/>
    </source>
</evidence>
<dbReference type="PANTHER" id="PTHR11733">
    <property type="entry name" value="ZINC METALLOPROTEASE FAMILY M13 NEPRILYSIN-RELATED"/>
    <property type="match status" value="1"/>
</dbReference>
<dbReference type="GO" id="GO:0005886">
    <property type="term" value="C:plasma membrane"/>
    <property type="evidence" value="ECO:0007669"/>
    <property type="project" value="TreeGrafter"/>
</dbReference>
<dbReference type="InterPro" id="IPR000718">
    <property type="entry name" value="Peptidase_M13"/>
</dbReference>
<accession>A0A1W2CA28</accession>
<dbReference type="Proteomes" id="UP000192678">
    <property type="component" value="Unassembled WGS sequence"/>
</dbReference>
<dbReference type="InterPro" id="IPR024079">
    <property type="entry name" value="MetalloPept_cat_dom_sf"/>
</dbReference>
<keyword evidence="6" id="KW-0862">Zinc</keyword>
<feature type="chain" id="PRO_5013297734" evidence="8">
    <location>
        <begin position="22"/>
        <end position="681"/>
    </location>
</feature>
<organism evidence="11 12">
    <name type="scientific">Pedobacter nyackensis</name>
    <dbReference type="NCBI Taxonomy" id="475255"/>
    <lineage>
        <taxon>Bacteria</taxon>
        <taxon>Pseudomonadati</taxon>
        <taxon>Bacteroidota</taxon>
        <taxon>Sphingobacteriia</taxon>
        <taxon>Sphingobacteriales</taxon>
        <taxon>Sphingobacteriaceae</taxon>
        <taxon>Pedobacter</taxon>
    </lineage>
</organism>
<evidence type="ECO:0000256" key="6">
    <source>
        <dbReference type="ARBA" id="ARBA00022833"/>
    </source>
</evidence>
<dbReference type="AlphaFoldDB" id="A0A1W2CA28"/>
<dbReference type="PANTHER" id="PTHR11733:SF167">
    <property type="entry name" value="FI17812P1-RELATED"/>
    <property type="match status" value="1"/>
</dbReference>
<dbReference type="RefSeq" id="WP_084289027.1">
    <property type="nucleotide sequence ID" value="NZ_FWYB01000003.1"/>
</dbReference>
<evidence type="ECO:0000256" key="5">
    <source>
        <dbReference type="ARBA" id="ARBA00022801"/>
    </source>
</evidence>
<dbReference type="SUPFAM" id="SSF55486">
    <property type="entry name" value="Metalloproteases ('zincins'), catalytic domain"/>
    <property type="match status" value="1"/>
</dbReference>
<evidence type="ECO:0000256" key="1">
    <source>
        <dbReference type="ARBA" id="ARBA00001947"/>
    </source>
</evidence>
<evidence type="ECO:0000256" key="7">
    <source>
        <dbReference type="ARBA" id="ARBA00023049"/>
    </source>
</evidence>
<proteinExistence type="inferred from homology"/>
<evidence type="ECO:0000259" key="9">
    <source>
        <dbReference type="Pfam" id="PF01431"/>
    </source>
</evidence>
<dbReference type="InterPro" id="IPR018497">
    <property type="entry name" value="Peptidase_M13_C"/>
</dbReference>
<dbReference type="InterPro" id="IPR008753">
    <property type="entry name" value="Peptidase_M13_N"/>
</dbReference>
<dbReference type="PROSITE" id="PS51885">
    <property type="entry name" value="NEPRILYSIN"/>
    <property type="match status" value="1"/>
</dbReference>
<comment type="similarity">
    <text evidence="2">Belongs to the peptidase M13 family.</text>
</comment>
<evidence type="ECO:0000256" key="4">
    <source>
        <dbReference type="ARBA" id="ARBA00022723"/>
    </source>
</evidence>
<keyword evidence="8" id="KW-0732">Signal</keyword>
<dbReference type="GO" id="GO:0016485">
    <property type="term" value="P:protein processing"/>
    <property type="evidence" value="ECO:0007669"/>
    <property type="project" value="TreeGrafter"/>
</dbReference>
<dbReference type="EMBL" id="FWYB01000003">
    <property type="protein sequence ID" value="SMC82115.1"/>
    <property type="molecule type" value="Genomic_DNA"/>
</dbReference>
<sequence length="681" mass="76010">MVKLNRSIGIPALAGTILFLAACSNSDVKTTELHSGIILKNMDTTVAPGNNFTEYVNGTWMKNTKVPSDKASFGAMAILADKTQDDVKAIIETAAKSNAKDGSEEQKIGDFFDSYMDMKTRDAVGLAPLASEFKKIDALTANKDLAAYFAYANKVGFKIPFGLGVMEDFKDPKKYMLYSWQGGLGLPDRDYYLLTDAKSKDIRDKYVLHIENMLKIAGIPEAGAKAKRIMALETLLASKHMKKEDTRDMAALYNKYAIKDLNKLLADFDWNILLAEGGIKGVDSLVVTQVAYTKDLTSILKNTPIDTWKEYLKWGVINGSATSLNTALDQENFNFYSKTLRGVKEMKPQWRRAVDVVNSNLGEMVGKLYVEKHFPPAAKERMLNLVENLLKAYESSIKELDWMSPETKKQALVKISKFTPKIGYPDKWRDYSTLKVVKGDLYGNQVRATEYEYNRTINKLGKPVDRAEWGMTPQTVNAYYNPPMNEIVFPAAILQPPFFDMNADDAVNYGGIGAVIGHEIGHGFDDQGSTFDGDGVMRNWWTKTDTEEFKKRTSALVAQYSSFKVFPDLNVNGDFTLGENIGDLGGLSIALRAYNTSLNAKPAPVLDGFTGVQRVFIGWGQAWLNKSTEENLRTQVGTDPHSPAQFRVNGVVRNIPEFYTAFNVKPTDSLYLAPDKRVKIW</sequence>
<dbReference type="Pfam" id="PF01431">
    <property type="entry name" value="Peptidase_M13"/>
    <property type="match status" value="1"/>
</dbReference>
<dbReference type="PROSITE" id="PS51257">
    <property type="entry name" value="PROKAR_LIPOPROTEIN"/>
    <property type="match status" value="1"/>
</dbReference>
<dbReference type="STRING" id="475255.SAMN04488101_103257"/>
<evidence type="ECO:0000256" key="3">
    <source>
        <dbReference type="ARBA" id="ARBA00022670"/>
    </source>
</evidence>
<keyword evidence="7" id="KW-0482">Metalloprotease</keyword>
<reference evidence="11 12" key="1">
    <citation type="submission" date="2017-04" db="EMBL/GenBank/DDBJ databases">
        <authorList>
            <person name="Afonso C.L."/>
            <person name="Miller P.J."/>
            <person name="Scott M.A."/>
            <person name="Spackman E."/>
            <person name="Goraichik I."/>
            <person name="Dimitrov K.M."/>
            <person name="Suarez D.L."/>
            <person name="Swayne D.E."/>
        </authorList>
    </citation>
    <scope>NUCLEOTIDE SEQUENCE [LARGE SCALE GENOMIC DNA]</scope>
    <source>
        <strain evidence="11 12">DSM 19625</strain>
    </source>
</reference>
<keyword evidence="5" id="KW-0378">Hydrolase</keyword>